<evidence type="ECO:0000256" key="1">
    <source>
        <dbReference type="SAM" id="MobiDB-lite"/>
    </source>
</evidence>
<feature type="compositionally biased region" description="Polar residues" evidence="1">
    <location>
        <begin position="197"/>
        <end position="208"/>
    </location>
</feature>
<dbReference type="AlphaFoldDB" id="A0AAD9MZE8"/>
<dbReference type="PANTHER" id="PTHR35538">
    <property type="entry name" value="LIG_CHAN-GLU_BD DOMAIN-CONTAINING PROTEIN"/>
    <property type="match status" value="1"/>
</dbReference>
<evidence type="ECO:0008006" key="4">
    <source>
        <dbReference type="Google" id="ProtNLM"/>
    </source>
</evidence>
<feature type="compositionally biased region" description="Basic and acidic residues" evidence="1">
    <location>
        <begin position="209"/>
        <end position="225"/>
    </location>
</feature>
<protein>
    <recommendedName>
        <fullName evidence="4">EF-hand domain-containing protein</fullName>
    </recommendedName>
</protein>
<feature type="compositionally biased region" description="Basic and acidic residues" evidence="1">
    <location>
        <begin position="309"/>
        <end position="325"/>
    </location>
</feature>
<organism evidence="2 3">
    <name type="scientific">Paralvinella palmiformis</name>
    <dbReference type="NCBI Taxonomy" id="53620"/>
    <lineage>
        <taxon>Eukaryota</taxon>
        <taxon>Metazoa</taxon>
        <taxon>Spiralia</taxon>
        <taxon>Lophotrochozoa</taxon>
        <taxon>Annelida</taxon>
        <taxon>Polychaeta</taxon>
        <taxon>Sedentaria</taxon>
        <taxon>Canalipalpata</taxon>
        <taxon>Terebellida</taxon>
        <taxon>Terebelliformia</taxon>
        <taxon>Alvinellidae</taxon>
        <taxon>Paralvinella</taxon>
    </lineage>
</organism>
<feature type="region of interest" description="Disordered" evidence="1">
    <location>
        <begin position="174"/>
        <end position="325"/>
    </location>
</feature>
<dbReference type="Proteomes" id="UP001208570">
    <property type="component" value="Unassembled WGS sequence"/>
</dbReference>
<reference evidence="2" key="1">
    <citation type="journal article" date="2023" name="Mol. Biol. Evol.">
        <title>Third-Generation Sequencing Reveals the Adaptive Role of the Epigenome in Three Deep-Sea Polychaetes.</title>
        <authorList>
            <person name="Perez M."/>
            <person name="Aroh O."/>
            <person name="Sun Y."/>
            <person name="Lan Y."/>
            <person name="Juniper S.K."/>
            <person name="Young C.R."/>
            <person name="Angers B."/>
            <person name="Qian P.Y."/>
        </authorList>
    </citation>
    <scope>NUCLEOTIDE SEQUENCE</scope>
    <source>
        <strain evidence="2">P08H-3</strain>
    </source>
</reference>
<name>A0AAD9MZE8_9ANNE</name>
<keyword evidence="3" id="KW-1185">Reference proteome</keyword>
<accession>A0AAD9MZE8</accession>
<feature type="compositionally biased region" description="Basic and acidic residues" evidence="1">
    <location>
        <begin position="233"/>
        <end position="247"/>
    </location>
</feature>
<gene>
    <name evidence="2" type="ORF">LSH36_488g05039</name>
</gene>
<proteinExistence type="predicted"/>
<sequence>MYIRVAATSKTVEMRSRFGESFLELDRIDRFGCCSRTLFRTRPSIPPERDVIIQEKPETSPETAIEKEEPREQEDLVSDITSRTEDVSIFPKLRASPYNQQPMAYSRSFNRVVISADESPLAIGSQRLITDESYSGFGALDMKKIVLRPKIKVKSSYYNNSARLYKDSTLLKTAGKKANKVRTRRRKGRGGTRKSDLPSTLSVPNPDTNKPEKVSRIPPDPLEKRVRWRAQPQKRERFSGDTEKKSASDSSWKGRQGSWLFGDDDYSTTITKDTPEQTEQGSGSGSISVGPPPLPEIQSPPLTGGTDSTPRKSPDKQKIIPDWVKKKYGRKKRDPNWEEEQRRKRLADERREKALGMYEKLRRKRYTDEEEEEIDLSGGPRFEDYGWLAQYCIFQRNNLELFKRTFEAVDDQNKGYLGPVDTILALRAINNKLSLAEEEYLYRIMELAGYSISAGTDFKLYAIMAALSQRISSLDDWMKHLIGEMDFSTLERKLFMCKTLWECNVDPDTNTISIDQLCVELRAGGVSPEHEREVREKLGHLGSLDLLDFMSYVPLFIMIHKSVVRNPLDDSRLK</sequence>
<feature type="compositionally biased region" description="Polar residues" evidence="1">
    <location>
        <begin position="267"/>
        <end position="280"/>
    </location>
</feature>
<feature type="region of interest" description="Disordered" evidence="1">
    <location>
        <begin position="51"/>
        <end position="78"/>
    </location>
</feature>
<feature type="compositionally biased region" description="Basic and acidic residues" evidence="1">
    <location>
        <begin position="51"/>
        <end position="74"/>
    </location>
</feature>
<comment type="caution">
    <text evidence="2">The sequence shown here is derived from an EMBL/GenBank/DDBJ whole genome shotgun (WGS) entry which is preliminary data.</text>
</comment>
<feature type="compositionally biased region" description="Basic residues" evidence="1">
    <location>
        <begin position="174"/>
        <end position="192"/>
    </location>
</feature>
<dbReference type="PANTHER" id="PTHR35538:SF6">
    <property type="entry name" value="EF-HAND DOMAIN-CONTAINING PROTEIN"/>
    <property type="match status" value="1"/>
</dbReference>
<evidence type="ECO:0000313" key="3">
    <source>
        <dbReference type="Proteomes" id="UP001208570"/>
    </source>
</evidence>
<dbReference type="EMBL" id="JAODUP010000488">
    <property type="protein sequence ID" value="KAK2148644.1"/>
    <property type="molecule type" value="Genomic_DNA"/>
</dbReference>
<evidence type="ECO:0000313" key="2">
    <source>
        <dbReference type="EMBL" id="KAK2148644.1"/>
    </source>
</evidence>